<dbReference type="AlphaFoldDB" id="A0A7R8XCP6"/>
<dbReference type="Gene3D" id="3.30.420.10">
    <property type="entry name" value="Ribonuclease H-like superfamily/Ribonuclease H"/>
    <property type="match status" value="1"/>
</dbReference>
<dbReference type="GO" id="GO:0003676">
    <property type="term" value="F:nucleic acid binding"/>
    <property type="evidence" value="ECO:0007669"/>
    <property type="project" value="InterPro"/>
</dbReference>
<dbReference type="PANTHER" id="PTHR46628">
    <property type="entry name" value="PIRNA BIOGENESIS PROTEIN EXD1"/>
    <property type="match status" value="1"/>
</dbReference>
<proteinExistence type="predicted"/>
<dbReference type="PANTHER" id="PTHR46628:SF1">
    <property type="entry name" value="PIRNA BIOGENESIS PROTEIN EXD1"/>
    <property type="match status" value="1"/>
</dbReference>
<evidence type="ECO:0000313" key="2">
    <source>
        <dbReference type="Proteomes" id="UP000677054"/>
    </source>
</evidence>
<dbReference type="InterPro" id="IPR052144">
    <property type="entry name" value="piRNA_biogenesis_EXD1"/>
</dbReference>
<dbReference type="GO" id="GO:1990923">
    <property type="term" value="C:PET complex"/>
    <property type="evidence" value="ECO:0007669"/>
    <property type="project" value="TreeGrafter"/>
</dbReference>
<dbReference type="InterPro" id="IPR012337">
    <property type="entry name" value="RNaseH-like_sf"/>
</dbReference>
<dbReference type="SUPFAM" id="SSF53098">
    <property type="entry name" value="Ribonuclease H-like"/>
    <property type="match status" value="1"/>
</dbReference>
<dbReference type="OrthoDB" id="26838at2759"/>
<reference evidence="1" key="1">
    <citation type="submission" date="2020-11" db="EMBL/GenBank/DDBJ databases">
        <authorList>
            <person name="Tran Van P."/>
        </authorList>
    </citation>
    <scope>NUCLEOTIDE SEQUENCE</scope>
</reference>
<feature type="non-terminal residue" evidence="1">
    <location>
        <position position="1"/>
    </location>
</feature>
<organism evidence="1">
    <name type="scientific">Darwinula stevensoni</name>
    <dbReference type="NCBI Taxonomy" id="69355"/>
    <lineage>
        <taxon>Eukaryota</taxon>
        <taxon>Metazoa</taxon>
        <taxon>Ecdysozoa</taxon>
        <taxon>Arthropoda</taxon>
        <taxon>Crustacea</taxon>
        <taxon>Oligostraca</taxon>
        <taxon>Ostracoda</taxon>
        <taxon>Podocopa</taxon>
        <taxon>Podocopida</taxon>
        <taxon>Darwinulocopina</taxon>
        <taxon>Darwinuloidea</taxon>
        <taxon>Darwinulidae</taxon>
        <taxon>Darwinula</taxon>
    </lineage>
</organism>
<dbReference type="EMBL" id="LR900242">
    <property type="protein sequence ID" value="CAD7244839.1"/>
    <property type="molecule type" value="Genomic_DNA"/>
</dbReference>
<accession>A0A7R8XCP6</accession>
<dbReference type="EMBL" id="CAJPEV010000725">
    <property type="protein sequence ID" value="CAG0887925.1"/>
    <property type="molecule type" value="Genomic_DNA"/>
</dbReference>
<protein>
    <submittedName>
        <fullName evidence="1">Uncharacterized protein</fullName>
    </submittedName>
</protein>
<evidence type="ECO:0000313" key="1">
    <source>
        <dbReference type="EMBL" id="CAD7244839.1"/>
    </source>
</evidence>
<gene>
    <name evidence="1" type="ORF">DSTB1V02_LOCUS4726</name>
</gene>
<sequence length="304" mass="34064">LDVSYSLLTFPFSSLDNVNPSKKEDGKSLPEELWLHHMLIDSPGQIFDVAIDEIKKEKVVGVNFEGVGSTLSLVSIAIPRETFLFDIVVLVGGSKFLLPMPLKNILESKKLLKVITSSKSCSRYLLAYSIHMNGILDIQECEKFICTSEGTCWTPEWSINLCAWAHTPKFSLLDLEGGEALLMRPLSSEQKVTATQKASALLLKYDDILKQYLARFHECIDLYLSAWRDISTEERASAAMAMSHKAPPAVVQVLSLKFGEQERKFNRQRAIDEDHNKDDPMPSLLESPAWIKAIRASSHHPSST</sequence>
<keyword evidence="2" id="KW-1185">Reference proteome</keyword>
<dbReference type="GO" id="GO:0034587">
    <property type="term" value="P:piRNA processing"/>
    <property type="evidence" value="ECO:0007669"/>
    <property type="project" value="TreeGrafter"/>
</dbReference>
<dbReference type="InterPro" id="IPR036397">
    <property type="entry name" value="RNaseH_sf"/>
</dbReference>
<name>A0A7R8XCP6_9CRUS</name>
<dbReference type="Proteomes" id="UP000677054">
    <property type="component" value="Unassembled WGS sequence"/>
</dbReference>